<dbReference type="InterPro" id="IPR011991">
    <property type="entry name" value="ArsR-like_HTH"/>
</dbReference>
<comment type="caution">
    <text evidence="5">The sequence shown here is derived from an EMBL/GenBank/DDBJ whole genome shotgun (WGS) entry which is preliminary data.</text>
</comment>
<dbReference type="PANTHER" id="PTHR30154:SF34">
    <property type="entry name" value="TRANSCRIPTIONAL REGULATOR AZLB"/>
    <property type="match status" value="1"/>
</dbReference>
<keyword evidence="3" id="KW-0804">Transcription</keyword>
<dbReference type="CDD" id="cd00090">
    <property type="entry name" value="HTH_ARSR"/>
    <property type="match status" value="1"/>
</dbReference>
<dbReference type="InterPro" id="IPR036388">
    <property type="entry name" value="WH-like_DNA-bd_sf"/>
</dbReference>
<protein>
    <submittedName>
        <fullName evidence="5">Lrp/AsnC family leucine-responsive transcriptional regulator</fullName>
    </submittedName>
</protein>
<evidence type="ECO:0000256" key="3">
    <source>
        <dbReference type="ARBA" id="ARBA00023163"/>
    </source>
</evidence>
<proteinExistence type="predicted"/>
<dbReference type="InterPro" id="IPR011008">
    <property type="entry name" value="Dimeric_a/b-barrel"/>
</dbReference>
<dbReference type="AlphaFoldDB" id="A0ABD5C9N8"/>
<dbReference type="PRINTS" id="PR00033">
    <property type="entry name" value="HTHASNC"/>
</dbReference>
<dbReference type="InterPro" id="IPR019885">
    <property type="entry name" value="Tscrpt_reg_HTH_AsnC-type_CS"/>
</dbReference>
<evidence type="ECO:0000313" key="5">
    <source>
        <dbReference type="EMBL" id="MDR6201906.1"/>
    </source>
</evidence>
<dbReference type="InterPro" id="IPR019888">
    <property type="entry name" value="Tscrpt_reg_AsnC-like"/>
</dbReference>
<dbReference type="SUPFAM" id="SSF46785">
    <property type="entry name" value="Winged helix' DNA-binding domain"/>
    <property type="match status" value="1"/>
</dbReference>
<dbReference type="Pfam" id="PF01037">
    <property type="entry name" value="AsnC_trans_reg"/>
    <property type="match status" value="1"/>
</dbReference>
<keyword evidence="1" id="KW-0805">Transcription regulation</keyword>
<dbReference type="Gene3D" id="3.30.70.920">
    <property type="match status" value="1"/>
</dbReference>
<name>A0ABD5C9N8_9BURK</name>
<gene>
    <name evidence="5" type="ORF">QF025_000626</name>
</gene>
<dbReference type="SMART" id="SM00344">
    <property type="entry name" value="HTH_ASNC"/>
    <property type="match status" value="1"/>
</dbReference>
<accession>A0ABD5C9N8</accession>
<dbReference type="GO" id="GO:0006355">
    <property type="term" value="P:regulation of DNA-templated transcription"/>
    <property type="evidence" value="ECO:0007669"/>
    <property type="project" value="UniProtKB-ARBA"/>
</dbReference>
<evidence type="ECO:0000259" key="4">
    <source>
        <dbReference type="PROSITE" id="PS50956"/>
    </source>
</evidence>
<dbReference type="PANTHER" id="PTHR30154">
    <property type="entry name" value="LEUCINE-RESPONSIVE REGULATORY PROTEIN"/>
    <property type="match status" value="1"/>
</dbReference>
<organism evidence="5 6">
    <name type="scientific">Paraburkholderia graminis</name>
    <dbReference type="NCBI Taxonomy" id="60548"/>
    <lineage>
        <taxon>Bacteria</taxon>
        <taxon>Pseudomonadati</taxon>
        <taxon>Pseudomonadota</taxon>
        <taxon>Betaproteobacteria</taxon>
        <taxon>Burkholderiales</taxon>
        <taxon>Burkholderiaceae</taxon>
        <taxon>Paraburkholderia</taxon>
    </lineage>
</organism>
<dbReference type="EMBL" id="JAVIZN010000002">
    <property type="protein sequence ID" value="MDR6201906.1"/>
    <property type="molecule type" value="Genomic_DNA"/>
</dbReference>
<sequence length="174" mass="19745">MHCVSFSRPLPCGDTATQTEAQLTLDTFSQKILRLLQLDARRSVQEISDQVGLSSTPCWRRIKDMEQSGVIQRYTALLDREKLGLHVCALAHIHLTRHTEGGVEQFEREIATCPEVTECYSTTGESDYILKIVAPDIKAYDTFLHERIFKIPAVAQVRTSVVLREIKFDTQLPL</sequence>
<dbReference type="Gene3D" id="1.10.10.10">
    <property type="entry name" value="Winged helix-like DNA-binding domain superfamily/Winged helix DNA-binding domain"/>
    <property type="match status" value="1"/>
</dbReference>
<dbReference type="InterPro" id="IPR000485">
    <property type="entry name" value="AsnC-type_HTH_dom"/>
</dbReference>
<reference evidence="5 6" key="1">
    <citation type="submission" date="2023-08" db="EMBL/GenBank/DDBJ databases">
        <title>Genome sequencing of plant associated microbes to promote plant fitness in Sorghum bicolor and Oryza sativa.</title>
        <authorList>
            <person name="Coleman-Derr D."/>
        </authorList>
    </citation>
    <scope>NUCLEOTIDE SEQUENCE [LARGE SCALE GENOMIC DNA]</scope>
    <source>
        <strain evidence="5 6">SLBN-33</strain>
    </source>
</reference>
<evidence type="ECO:0000256" key="2">
    <source>
        <dbReference type="ARBA" id="ARBA00023125"/>
    </source>
</evidence>
<dbReference type="SUPFAM" id="SSF54909">
    <property type="entry name" value="Dimeric alpha+beta barrel"/>
    <property type="match status" value="1"/>
</dbReference>
<dbReference type="GO" id="GO:0003677">
    <property type="term" value="F:DNA binding"/>
    <property type="evidence" value="ECO:0007669"/>
    <property type="project" value="UniProtKB-KW"/>
</dbReference>
<dbReference type="Pfam" id="PF13412">
    <property type="entry name" value="HTH_24"/>
    <property type="match status" value="1"/>
</dbReference>
<dbReference type="PROSITE" id="PS00519">
    <property type="entry name" value="HTH_ASNC_1"/>
    <property type="match status" value="1"/>
</dbReference>
<dbReference type="PROSITE" id="PS50956">
    <property type="entry name" value="HTH_ASNC_2"/>
    <property type="match status" value="1"/>
</dbReference>
<keyword evidence="2" id="KW-0238">DNA-binding</keyword>
<dbReference type="InterPro" id="IPR019887">
    <property type="entry name" value="Tscrpt_reg_AsnC/Lrp_C"/>
</dbReference>
<dbReference type="Proteomes" id="UP001245184">
    <property type="component" value="Unassembled WGS sequence"/>
</dbReference>
<dbReference type="InterPro" id="IPR036390">
    <property type="entry name" value="WH_DNA-bd_sf"/>
</dbReference>
<evidence type="ECO:0000256" key="1">
    <source>
        <dbReference type="ARBA" id="ARBA00023015"/>
    </source>
</evidence>
<evidence type="ECO:0000313" key="6">
    <source>
        <dbReference type="Proteomes" id="UP001245184"/>
    </source>
</evidence>
<feature type="domain" description="HTH asnC-type" evidence="4">
    <location>
        <begin position="25"/>
        <end position="86"/>
    </location>
</feature>